<name>A0A6B3SRE5_9BURK</name>
<keyword evidence="2" id="KW-1185">Reference proteome</keyword>
<protein>
    <submittedName>
        <fullName evidence="1">Uncharacterized protein</fullName>
    </submittedName>
</protein>
<reference evidence="1 2" key="1">
    <citation type="submission" date="2020-02" db="EMBL/GenBank/DDBJ databases">
        <authorList>
            <person name="Kim M.K."/>
        </authorList>
    </citation>
    <scope>NUCLEOTIDE SEQUENCE [LARGE SCALE GENOMIC DNA]</scope>
    <source>
        <strain evidence="1 2">17J57-3</strain>
    </source>
</reference>
<dbReference type="AlphaFoldDB" id="A0A6B3SRE5"/>
<gene>
    <name evidence="1" type="ORF">G3574_03975</name>
</gene>
<organism evidence="1 2">
    <name type="scientific">Noviherbaspirillum galbum</name>
    <dbReference type="NCBI Taxonomy" id="2709383"/>
    <lineage>
        <taxon>Bacteria</taxon>
        <taxon>Pseudomonadati</taxon>
        <taxon>Pseudomonadota</taxon>
        <taxon>Betaproteobacteria</taxon>
        <taxon>Burkholderiales</taxon>
        <taxon>Oxalobacteraceae</taxon>
        <taxon>Noviherbaspirillum</taxon>
    </lineage>
</organism>
<proteinExistence type="predicted"/>
<evidence type="ECO:0000313" key="1">
    <source>
        <dbReference type="EMBL" id="NEX60229.1"/>
    </source>
</evidence>
<dbReference type="Proteomes" id="UP000482155">
    <property type="component" value="Unassembled WGS sequence"/>
</dbReference>
<accession>A0A6B3SRE5</accession>
<sequence>MNIAQHCQLSGKEIRRLMRVHRITIDAIATRYDLTKKRVREVRMTGVSGFLASEWHFLITGIWLH</sequence>
<dbReference type="RefSeq" id="WP_163960721.1">
    <property type="nucleotide sequence ID" value="NZ_JAAIVB010000011.1"/>
</dbReference>
<evidence type="ECO:0000313" key="2">
    <source>
        <dbReference type="Proteomes" id="UP000482155"/>
    </source>
</evidence>
<comment type="caution">
    <text evidence="1">The sequence shown here is derived from an EMBL/GenBank/DDBJ whole genome shotgun (WGS) entry which is preliminary data.</text>
</comment>
<dbReference type="EMBL" id="JAAIVB010000011">
    <property type="protein sequence ID" value="NEX60229.1"/>
    <property type="molecule type" value="Genomic_DNA"/>
</dbReference>